<sequence length="596" mass="66862">MAEKKDAASPRVEGLSPEISAKVEKPSEDYQQPSVEAPHDVPVPKPVQRHRPRRGLEYQVERWARFSAVNGVVLPSTLKPGQPPIKSPHGPKKDYARVRCRGTDKACPICGDWFPRTASVKNHFIHCVGRNGNPRGYRWKGTLDDGRRTGKERAELYGRRDRGGDQDTETSTSDGSSGDDLHTYSYEPSEFCSHSQHSSTLSLAVTHSLRHEPDEYIGASSQTRSRTYLDVNRRSTEMMGGKVSYSLVDIPQTSQELPIETSSKATQQLRDPQEHSLPLRYDNIKMVWVLTTPETAGQYERDARTIEANGHDSDHSNFNATRKVPKTACPMKISQRGHTNSSAYTVATPRDFGVGRSPRLSPGHSMLSLKNPASRPNRELYPLPKPLHSSSPSGAKKRRIPSKPSPLPQGSKRQRILPSEPEILLQTKTAVIPSRQCAMQGPQISPASVEGSTLSLSEDGPKFGEKMDEDHVGARRSQEQDLRSTHKQPIQLLRQRQARSSMRTIELDNLARELAAANKRADTAELRIQKAENKVYQANNVGFAKLKIQEDLFRKESEKQHRGWKSLRIRCDALELSIEAKNKAIEKLKRQLVEER</sequence>
<feature type="region of interest" description="Disordered" evidence="2">
    <location>
        <begin position="1"/>
        <end position="53"/>
    </location>
</feature>
<feature type="region of interest" description="Disordered" evidence="2">
    <location>
        <begin position="333"/>
        <end position="420"/>
    </location>
</feature>
<proteinExistence type="predicted"/>
<feature type="compositionally biased region" description="Low complexity" evidence="2">
    <location>
        <begin position="380"/>
        <end position="393"/>
    </location>
</feature>
<dbReference type="AlphaFoldDB" id="A0A8H3G8T8"/>
<gene>
    <name evidence="3" type="ORF">ALECFALPRED_007468</name>
</gene>
<keyword evidence="1" id="KW-0175">Coiled coil</keyword>
<organism evidence="3 4">
    <name type="scientific">Alectoria fallacina</name>
    <dbReference type="NCBI Taxonomy" id="1903189"/>
    <lineage>
        <taxon>Eukaryota</taxon>
        <taxon>Fungi</taxon>
        <taxon>Dikarya</taxon>
        <taxon>Ascomycota</taxon>
        <taxon>Pezizomycotina</taxon>
        <taxon>Lecanoromycetes</taxon>
        <taxon>OSLEUM clade</taxon>
        <taxon>Lecanoromycetidae</taxon>
        <taxon>Lecanorales</taxon>
        <taxon>Lecanorineae</taxon>
        <taxon>Parmeliaceae</taxon>
        <taxon>Alectoria</taxon>
    </lineage>
</organism>
<feature type="compositionally biased region" description="Polar residues" evidence="2">
    <location>
        <begin position="336"/>
        <end position="345"/>
    </location>
</feature>
<feature type="compositionally biased region" description="Low complexity" evidence="2">
    <location>
        <begin position="169"/>
        <end position="178"/>
    </location>
</feature>
<feature type="compositionally biased region" description="Basic and acidic residues" evidence="2">
    <location>
        <begin position="141"/>
        <end position="165"/>
    </location>
</feature>
<name>A0A8H3G8T8_9LECA</name>
<comment type="caution">
    <text evidence="3">The sequence shown here is derived from an EMBL/GenBank/DDBJ whole genome shotgun (WGS) entry which is preliminary data.</text>
</comment>
<dbReference type="EMBL" id="CAJPDR010000496">
    <property type="protein sequence ID" value="CAF9937980.1"/>
    <property type="molecule type" value="Genomic_DNA"/>
</dbReference>
<protein>
    <submittedName>
        <fullName evidence="3">Uncharacterized protein</fullName>
    </submittedName>
</protein>
<evidence type="ECO:0000313" key="3">
    <source>
        <dbReference type="EMBL" id="CAF9937980.1"/>
    </source>
</evidence>
<reference evidence="3" key="1">
    <citation type="submission" date="2021-03" db="EMBL/GenBank/DDBJ databases">
        <authorList>
            <person name="Tagirdzhanova G."/>
        </authorList>
    </citation>
    <scope>NUCLEOTIDE SEQUENCE</scope>
</reference>
<dbReference type="Proteomes" id="UP000664203">
    <property type="component" value="Unassembled WGS sequence"/>
</dbReference>
<evidence type="ECO:0000256" key="2">
    <source>
        <dbReference type="SAM" id="MobiDB-lite"/>
    </source>
</evidence>
<evidence type="ECO:0000313" key="4">
    <source>
        <dbReference type="Proteomes" id="UP000664203"/>
    </source>
</evidence>
<feature type="coiled-coil region" evidence="1">
    <location>
        <begin position="507"/>
        <end position="541"/>
    </location>
</feature>
<dbReference type="OrthoDB" id="5389292at2759"/>
<accession>A0A8H3G8T8</accession>
<evidence type="ECO:0000256" key="1">
    <source>
        <dbReference type="SAM" id="Coils"/>
    </source>
</evidence>
<feature type="region of interest" description="Disordered" evidence="2">
    <location>
        <begin position="136"/>
        <end position="190"/>
    </location>
</feature>
<keyword evidence="4" id="KW-1185">Reference proteome</keyword>